<feature type="domain" description="RRM" evidence="4">
    <location>
        <begin position="314"/>
        <end position="391"/>
    </location>
</feature>
<feature type="compositionally biased region" description="Polar residues" evidence="3">
    <location>
        <begin position="410"/>
        <end position="419"/>
    </location>
</feature>
<dbReference type="Proteomes" id="UP001212841">
    <property type="component" value="Unassembled WGS sequence"/>
</dbReference>
<feature type="compositionally biased region" description="Low complexity" evidence="3">
    <location>
        <begin position="106"/>
        <end position="119"/>
    </location>
</feature>
<dbReference type="InterPro" id="IPR000504">
    <property type="entry name" value="RRM_dom"/>
</dbReference>
<dbReference type="AlphaFoldDB" id="A0AAD5SM49"/>
<evidence type="ECO:0000313" key="6">
    <source>
        <dbReference type="Proteomes" id="UP001212841"/>
    </source>
</evidence>
<gene>
    <name evidence="5" type="primary">NOP12</name>
    <name evidence="5" type="ORF">HK097_008437</name>
</gene>
<dbReference type="InterPro" id="IPR050502">
    <property type="entry name" value="Euk_RNA-bind_prot"/>
</dbReference>
<dbReference type="SUPFAM" id="SSF54928">
    <property type="entry name" value="RNA-binding domain, RBD"/>
    <property type="match status" value="2"/>
</dbReference>
<evidence type="ECO:0000313" key="5">
    <source>
        <dbReference type="EMBL" id="KAJ3057343.1"/>
    </source>
</evidence>
<dbReference type="PANTHER" id="PTHR48025">
    <property type="entry name" value="OS02G0815200 PROTEIN"/>
    <property type="match status" value="1"/>
</dbReference>
<dbReference type="GO" id="GO:0003729">
    <property type="term" value="F:mRNA binding"/>
    <property type="evidence" value="ECO:0007669"/>
    <property type="project" value="TreeGrafter"/>
</dbReference>
<dbReference type="SMART" id="SM00360">
    <property type="entry name" value="RRM"/>
    <property type="match status" value="2"/>
</dbReference>
<comment type="caution">
    <text evidence="5">The sequence shown here is derived from an EMBL/GenBank/DDBJ whole genome shotgun (WGS) entry which is preliminary data.</text>
</comment>
<dbReference type="InterPro" id="IPR012677">
    <property type="entry name" value="Nucleotide-bd_a/b_plait_sf"/>
</dbReference>
<dbReference type="EMBL" id="JADGJD010000005">
    <property type="protein sequence ID" value="KAJ3057343.1"/>
    <property type="molecule type" value="Genomic_DNA"/>
</dbReference>
<feature type="region of interest" description="Disordered" evidence="3">
    <location>
        <begin position="20"/>
        <end position="207"/>
    </location>
</feature>
<dbReference type="Pfam" id="PF00076">
    <property type="entry name" value="RRM_1"/>
    <property type="match status" value="1"/>
</dbReference>
<feature type="compositionally biased region" description="Low complexity" evidence="3">
    <location>
        <begin position="420"/>
        <end position="443"/>
    </location>
</feature>
<evidence type="ECO:0000256" key="3">
    <source>
        <dbReference type="SAM" id="MobiDB-lite"/>
    </source>
</evidence>
<feature type="compositionally biased region" description="Low complexity" evidence="3">
    <location>
        <begin position="454"/>
        <end position="476"/>
    </location>
</feature>
<keyword evidence="6" id="KW-1185">Reference proteome</keyword>
<evidence type="ECO:0000259" key="4">
    <source>
        <dbReference type="PROSITE" id="PS50102"/>
    </source>
</evidence>
<dbReference type="InterPro" id="IPR034221">
    <property type="entry name" value="RBM34_RRM2"/>
</dbReference>
<dbReference type="InterPro" id="IPR035979">
    <property type="entry name" value="RBD_domain_sf"/>
</dbReference>
<feature type="region of interest" description="Disordered" evidence="3">
    <location>
        <begin position="395"/>
        <end position="486"/>
    </location>
</feature>
<organism evidence="5 6">
    <name type="scientific">Rhizophlyctis rosea</name>
    <dbReference type="NCBI Taxonomy" id="64517"/>
    <lineage>
        <taxon>Eukaryota</taxon>
        <taxon>Fungi</taxon>
        <taxon>Fungi incertae sedis</taxon>
        <taxon>Chytridiomycota</taxon>
        <taxon>Chytridiomycota incertae sedis</taxon>
        <taxon>Chytridiomycetes</taxon>
        <taxon>Rhizophlyctidales</taxon>
        <taxon>Rhizophlyctidaceae</taxon>
        <taxon>Rhizophlyctis</taxon>
    </lineage>
</organism>
<dbReference type="CDD" id="cd12395">
    <property type="entry name" value="RRM2_RBM34"/>
    <property type="match status" value="1"/>
</dbReference>
<dbReference type="PANTHER" id="PTHR48025:SF1">
    <property type="entry name" value="RRM DOMAIN-CONTAINING PROTEIN"/>
    <property type="match status" value="1"/>
</dbReference>
<feature type="compositionally biased region" description="Basic residues" evidence="3">
    <location>
        <begin position="477"/>
        <end position="486"/>
    </location>
</feature>
<feature type="compositionally biased region" description="Low complexity" evidence="3">
    <location>
        <begin position="399"/>
        <end position="409"/>
    </location>
</feature>
<sequence length="486" mass="51814">MSIFQSLLGNAAIDKDLDSLFKSGPAAGPLSTPTVSPAPQASRKRKQEAVDEAVVNAEPVDVKEEGKKAKKAKKSKGADEVKTESQPTTPPASSKKAKKAEKIKPEPTTLAAPDTPPTKSNKRKSSTSTPPTNTKKPKTPQPDDPATALQKQKEATLAALAAKRQKELSGDTSDDEEEKTINGIKPTGKDGKLSRRQKRNSSEEQNERTVFVGNLPVSVTEKAGVKELKALFAKHGKLETIRFRSIAFADNKPRKAAFANKTFHPNRDSLNAYIVYASSASIDSALSENGTTFMGKHIRVDKVEKGGVKHDTKRSVFVGNLPFDVDDESLWGKFGEVGDVENVRVIRDKATNVGKGFAYVQFKDRATVGLAIKLHETELKGRKIRVTRCKKELADAKKTAATATEGTRAQRPTATTSGTKKPGGLLKKAVGGLKKSGLLSKNGSKGGKPKVGFKKSAGGKKPAGGAKKSGGKSPSKPFKKAKPASS</sequence>
<dbReference type="PROSITE" id="PS50102">
    <property type="entry name" value="RRM"/>
    <property type="match status" value="2"/>
</dbReference>
<keyword evidence="1 2" id="KW-0694">RNA-binding</keyword>
<name>A0AAD5SM49_9FUNG</name>
<evidence type="ECO:0000256" key="2">
    <source>
        <dbReference type="PROSITE-ProRule" id="PRU00176"/>
    </source>
</evidence>
<proteinExistence type="predicted"/>
<protein>
    <submittedName>
        <fullName evidence="5">Nucleolar protein 12</fullName>
    </submittedName>
</protein>
<dbReference type="Gene3D" id="3.30.70.330">
    <property type="match status" value="2"/>
</dbReference>
<evidence type="ECO:0000256" key="1">
    <source>
        <dbReference type="ARBA" id="ARBA00022884"/>
    </source>
</evidence>
<feature type="domain" description="RRM" evidence="4">
    <location>
        <begin position="208"/>
        <end position="305"/>
    </location>
</feature>
<reference evidence="5" key="1">
    <citation type="submission" date="2020-05" db="EMBL/GenBank/DDBJ databases">
        <title>Phylogenomic resolution of chytrid fungi.</title>
        <authorList>
            <person name="Stajich J.E."/>
            <person name="Amses K."/>
            <person name="Simmons R."/>
            <person name="Seto K."/>
            <person name="Myers J."/>
            <person name="Bonds A."/>
            <person name="Quandt C.A."/>
            <person name="Barry K."/>
            <person name="Liu P."/>
            <person name="Grigoriev I."/>
            <person name="Longcore J.E."/>
            <person name="James T.Y."/>
        </authorList>
    </citation>
    <scope>NUCLEOTIDE SEQUENCE</scope>
    <source>
        <strain evidence="5">JEL0318</strain>
    </source>
</reference>
<accession>A0AAD5SM49</accession>